<dbReference type="PANTHER" id="PTHR22916:SF3">
    <property type="entry name" value="UDP-GLCNAC:BETAGAL BETA-1,3-N-ACETYLGLUCOSAMINYLTRANSFERASE-LIKE PROTEIN 1"/>
    <property type="match status" value="1"/>
</dbReference>
<name>A0A645EZC1_9ZZZZ</name>
<gene>
    <name evidence="2" type="ORF">SDC9_153006</name>
</gene>
<dbReference type="SUPFAM" id="SSF53448">
    <property type="entry name" value="Nucleotide-diphospho-sugar transferases"/>
    <property type="match status" value="1"/>
</dbReference>
<dbReference type="GO" id="GO:0016758">
    <property type="term" value="F:hexosyltransferase activity"/>
    <property type="evidence" value="ECO:0007669"/>
    <property type="project" value="UniProtKB-ARBA"/>
</dbReference>
<dbReference type="Pfam" id="PF00535">
    <property type="entry name" value="Glycos_transf_2"/>
    <property type="match status" value="1"/>
</dbReference>
<comment type="caution">
    <text evidence="2">The sequence shown here is derived from an EMBL/GenBank/DDBJ whole genome shotgun (WGS) entry which is preliminary data.</text>
</comment>
<dbReference type="EMBL" id="VSSQ01051661">
    <property type="protein sequence ID" value="MPN05753.1"/>
    <property type="molecule type" value="Genomic_DNA"/>
</dbReference>
<dbReference type="InterPro" id="IPR029044">
    <property type="entry name" value="Nucleotide-diphossugar_trans"/>
</dbReference>
<dbReference type="AlphaFoldDB" id="A0A645EZC1"/>
<dbReference type="PANTHER" id="PTHR22916">
    <property type="entry name" value="GLYCOSYLTRANSFERASE"/>
    <property type="match status" value="1"/>
</dbReference>
<organism evidence="2">
    <name type="scientific">bioreactor metagenome</name>
    <dbReference type="NCBI Taxonomy" id="1076179"/>
    <lineage>
        <taxon>unclassified sequences</taxon>
        <taxon>metagenomes</taxon>
        <taxon>ecological metagenomes</taxon>
    </lineage>
</organism>
<feature type="domain" description="Glycosyltransferase 2-like" evidence="1">
    <location>
        <begin position="5"/>
        <end position="139"/>
    </location>
</feature>
<proteinExistence type="predicted"/>
<protein>
    <recommendedName>
        <fullName evidence="1">Glycosyltransferase 2-like domain-containing protein</fullName>
    </recommendedName>
</protein>
<dbReference type="Gene3D" id="3.90.550.10">
    <property type="entry name" value="Spore Coat Polysaccharide Biosynthesis Protein SpsA, Chain A"/>
    <property type="match status" value="1"/>
</dbReference>
<dbReference type="InterPro" id="IPR001173">
    <property type="entry name" value="Glyco_trans_2-like"/>
</dbReference>
<sequence length="246" mass="28303">MMLVTIISVAYNSEKTIAKTIESVLNQTYGKIEYIIVDGASMDKTVEVARKYQEAFDKAEGRSLTIISEPDKGMYDGLNKGARMAHGELVGQINTDDWYEKNAVDIMVNLYKKEKYDAAWGSIRMCGKKTWIKHSKIGKLWTTAGWCHPGMFSRREMLLEFPYALESMYDDFDYITGVYRAGKKVITTDEVISNFAFGEGGMSTKKGLKEVKKRVDITYGIYKKYGMNKFYWWYRWAFEIAKEIVG</sequence>
<evidence type="ECO:0000313" key="2">
    <source>
        <dbReference type="EMBL" id="MPN05753.1"/>
    </source>
</evidence>
<reference evidence="2" key="1">
    <citation type="submission" date="2019-08" db="EMBL/GenBank/DDBJ databases">
        <authorList>
            <person name="Kucharzyk K."/>
            <person name="Murdoch R.W."/>
            <person name="Higgins S."/>
            <person name="Loffler F."/>
        </authorList>
    </citation>
    <scope>NUCLEOTIDE SEQUENCE</scope>
</reference>
<accession>A0A645EZC1</accession>
<evidence type="ECO:0000259" key="1">
    <source>
        <dbReference type="Pfam" id="PF00535"/>
    </source>
</evidence>